<evidence type="ECO:0000256" key="7">
    <source>
        <dbReference type="ARBA" id="ARBA00022833"/>
    </source>
</evidence>
<dbReference type="InterPro" id="IPR001930">
    <property type="entry name" value="Peptidase_M1"/>
</dbReference>
<evidence type="ECO:0008006" key="14">
    <source>
        <dbReference type="Google" id="ProtNLM"/>
    </source>
</evidence>
<dbReference type="FunFam" id="1.10.390.10:FF:000002">
    <property type="entry name" value="Aminopeptidase N"/>
    <property type="match status" value="1"/>
</dbReference>
<dbReference type="NCBIfam" id="TIGR02414">
    <property type="entry name" value="pepN_proteo"/>
    <property type="match status" value="1"/>
</dbReference>
<dbReference type="InterPro" id="IPR024601">
    <property type="entry name" value="Peptidase_M1_pepN_C"/>
</dbReference>
<dbReference type="GO" id="GO:0008270">
    <property type="term" value="F:zinc ion binding"/>
    <property type="evidence" value="ECO:0007669"/>
    <property type="project" value="InterPro"/>
</dbReference>
<dbReference type="Gene3D" id="3.30.2010.30">
    <property type="match status" value="1"/>
</dbReference>
<feature type="domain" description="Peptidase M1 alanyl aminopeptidase Ig-like fold" evidence="10">
    <location>
        <begin position="306"/>
        <end position="409"/>
    </location>
</feature>
<evidence type="ECO:0000259" key="9">
    <source>
        <dbReference type="Pfam" id="PF01433"/>
    </source>
</evidence>
<dbReference type="AlphaFoldDB" id="A0AAW1SGE0"/>
<evidence type="ECO:0000259" key="10">
    <source>
        <dbReference type="Pfam" id="PF11940"/>
    </source>
</evidence>
<evidence type="ECO:0000259" key="11">
    <source>
        <dbReference type="Pfam" id="PF17432"/>
    </source>
</evidence>
<dbReference type="InterPro" id="IPR035414">
    <property type="entry name" value="Peptidase_M1_pepN_Ig-like"/>
</dbReference>
<comment type="caution">
    <text evidence="12">The sequence shown here is derived from an EMBL/GenBank/DDBJ whole genome shotgun (WGS) entry which is preliminary data.</text>
</comment>
<gene>
    <name evidence="12" type="ORF">WJX74_006413</name>
</gene>
<dbReference type="FunFam" id="3.30.2010.30:FF:000002">
    <property type="entry name" value="Putative aminopeptidase N"/>
    <property type="match status" value="1"/>
</dbReference>
<evidence type="ECO:0000313" key="12">
    <source>
        <dbReference type="EMBL" id="KAK9844753.1"/>
    </source>
</evidence>
<dbReference type="Gene3D" id="2.60.40.1840">
    <property type="match status" value="1"/>
</dbReference>
<dbReference type="InterPro" id="IPR012779">
    <property type="entry name" value="Peptidase_M1_pepN"/>
</dbReference>
<dbReference type="Gene3D" id="1.10.390.10">
    <property type="entry name" value="Neutral Protease Domain 2"/>
    <property type="match status" value="1"/>
</dbReference>
<comment type="cofactor">
    <cofactor evidence="1">
        <name>Zn(2+)</name>
        <dbReference type="ChEBI" id="CHEBI:29105"/>
    </cofactor>
</comment>
<dbReference type="InterPro" id="IPR042097">
    <property type="entry name" value="Aminopeptidase_N-like_N_sf"/>
</dbReference>
<keyword evidence="5" id="KW-0479">Metal-binding</keyword>
<feature type="domain" description="Peptidase M1 membrane alanine aminopeptidase" evidence="9">
    <location>
        <begin position="91"/>
        <end position="299"/>
    </location>
</feature>
<dbReference type="EMBL" id="JALJOS010000001">
    <property type="protein sequence ID" value="KAK9844753.1"/>
    <property type="molecule type" value="Genomic_DNA"/>
</dbReference>
<evidence type="ECO:0000256" key="4">
    <source>
        <dbReference type="ARBA" id="ARBA00022670"/>
    </source>
</evidence>
<comment type="similarity">
    <text evidence="2">Belongs to the peptidase M1 family.</text>
</comment>
<dbReference type="Gene3D" id="1.25.50.10">
    <property type="entry name" value="Peptidase M1, alanyl aminopeptidase, C-terminal domain"/>
    <property type="match status" value="1"/>
</dbReference>
<dbReference type="GO" id="GO:0004177">
    <property type="term" value="F:aminopeptidase activity"/>
    <property type="evidence" value="ECO:0007669"/>
    <property type="project" value="UniProtKB-KW"/>
</dbReference>
<dbReference type="InterPro" id="IPR027268">
    <property type="entry name" value="Peptidase_M4/M1_CTD_sf"/>
</dbReference>
<keyword evidence="13" id="KW-1185">Reference proteome</keyword>
<evidence type="ECO:0000256" key="6">
    <source>
        <dbReference type="ARBA" id="ARBA00022801"/>
    </source>
</evidence>
<keyword evidence="6" id="KW-0378">Hydrolase</keyword>
<feature type="domain" description="Peptidase M1 alanyl aminopeptidase C-terminal" evidence="11">
    <location>
        <begin position="415"/>
        <end position="749"/>
    </location>
</feature>
<dbReference type="Gene3D" id="2.60.40.1730">
    <property type="entry name" value="tricorn interacting facor f3 domain"/>
    <property type="match status" value="1"/>
</dbReference>
<protein>
    <recommendedName>
        <fullName evidence="14">Aminopeptidase N</fullName>
    </recommendedName>
</protein>
<evidence type="ECO:0000256" key="2">
    <source>
        <dbReference type="ARBA" id="ARBA00010136"/>
    </source>
</evidence>
<keyword evidence="3" id="KW-0031">Aminopeptidase</keyword>
<dbReference type="Proteomes" id="UP001438707">
    <property type="component" value="Unassembled WGS sequence"/>
</dbReference>
<evidence type="ECO:0000256" key="5">
    <source>
        <dbReference type="ARBA" id="ARBA00022723"/>
    </source>
</evidence>
<dbReference type="FunFam" id="2.60.40.1840:FF:000001">
    <property type="entry name" value="Aminopeptidase N"/>
    <property type="match status" value="1"/>
</dbReference>
<organism evidence="12 13">
    <name type="scientific">Apatococcus lobatus</name>
    <dbReference type="NCBI Taxonomy" id="904363"/>
    <lineage>
        <taxon>Eukaryota</taxon>
        <taxon>Viridiplantae</taxon>
        <taxon>Chlorophyta</taxon>
        <taxon>core chlorophytes</taxon>
        <taxon>Trebouxiophyceae</taxon>
        <taxon>Chlorellales</taxon>
        <taxon>Chlorellaceae</taxon>
        <taxon>Apatococcus</taxon>
    </lineage>
</organism>
<evidence type="ECO:0000256" key="8">
    <source>
        <dbReference type="ARBA" id="ARBA00023049"/>
    </source>
</evidence>
<keyword evidence="7" id="KW-0862">Zinc</keyword>
<dbReference type="InterPro" id="IPR014782">
    <property type="entry name" value="Peptidase_M1_dom"/>
</dbReference>
<evidence type="ECO:0000256" key="1">
    <source>
        <dbReference type="ARBA" id="ARBA00001947"/>
    </source>
</evidence>
<keyword evidence="8" id="KW-0482">Metalloprotease</keyword>
<accession>A0AAW1SGE0</accession>
<dbReference type="PRINTS" id="PR00756">
    <property type="entry name" value="ALADIPTASE"/>
</dbReference>
<dbReference type="Pfam" id="PF01433">
    <property type="entry name" value="Peptidase_M1"/>
    <property type="match status" value="1"/>
</dbReference>
<dbReference type="PANTHER" id="PTHR46322:SF1">
    <property type="entry name" value="PUROMYCIN-SENSITIVE AMINOPEPTIDASE"/>
    <property type="match status" value="1"/>
</dbReference>
<dbReference type="GO" id="GO:0008237">
    <property type="term" value="F:metallopeptidase activity"/>
    <property type="evidence" value="ECO:0007669"/>
    <property type="project" value="UniProtKB-KW"/>
</dbReference>
<dbReference type="InterPro" id="IPR037144">
    <property type="entry name" value="Peptidase_M1_pepN_C_sf"/>
</dbReference>
<dbReference type="CDD" id="cd09600">
    <property type="entry name" value="M1_APN"/>
    <property type="match status" value="1"/>
</dbReference>
<sequence>MSKYTTRIEADEKYPVLLSNGNLVDSGKLEGGRHYAVWEDPWKKPCYLFALVAGDLAMSEDKFKTMSGREVTLRIYVQAKNLGKVDHAMVSLKHAMKWDEDTFGLEYDLDLFNIVAVDDFNMGAMENKSLNVFNSRLVLASPETATDMDFGRIEGVIGHEYFHNWTGNRVTCRDWFQLTLKEGLTVFRDQEFSADMNSRPVKRIEDVSRLRTSQYTEDAGPMAHPIRPESYIKMDNFYTLTVYEKGAEVVRIYRNLLGKQGFRKGIDLYFKRHDGQAVTCDDFFAAMADANGEDLSALRNWYNQAGTPRLEVTCEHNASAKTFTIHTKQSTPATPGQATKAPVLIPLTVGLLGPDGHDLPLHLQGSDAEAGTSATLRVTQEQQSFTFSDVSPRPVPSLLRGFSAPVNMEVVGQSDEDLMFLLAHDSDAFSRWEAGQRLARKLVLKLYNAAADSGKGSVEEKVSAAGEVPGTLVEGIRAVLKDESLDGTFRAAAISLPAQSELIGLIPEADPVLVHSIRSHIVKQLAAQLRPDLEAQIKKNDAPAGDAYSPDFKSVARRTLKNKALSMLATLKEPSITKDIMHRFQSATNMTDRLSALSALSNLEVPERQQALDEFYSLFKDDTLVVLKWLTQQTASNVPGNLPRVTALLDHPAFNMSNPNSCYSLFGGFFQSPVTFHAADGSGYEFLGNAILKVDKINRTVAARLVGALTNFRQFDKVRQDMIKKQLQRIKSQEGLSENVFEIASKSLE</sequence>
<dbReference type="Pfam" id="PF11940">
    <property type="entry name" value="DUF3458"/>
    <property type="match status" value="1"/>
</dbReference>
<proteinExistence type="inferred from homology"/>
<dbReference type="PANTHER" id="PTHR46322">
    <property type="entry name" value="PUROMYCIN-SENSITIVE AMINOPEPTIDASE"/>
    <property type="match status" value="1"/>
</dbReference>
<keyword evidence="4" id="KW-0645">Protease</keyword>
<evidence type="ECO:0000256" key="3">
    <source>
        <dbReference type="ARBA" id="ARBA00022438"/>
    </source>
</evidence>
<dbReference type="GO" id="GO:0006508">
    <property type="term" value="P:proteolysis"/>
    <property type="evidence" value="ECO:0007669"/>
    <property type="project" value="UniProtKB-KW"/>
</dbReference>
<dbReference type="InterPro" id="IPR038438">
    <property type="entry name" value="PepN_Ig-like_sf"/>
</dbReference>
<dbReference type="SUPFAM" id="SSF55486">
    <property type="entry name" value="Metalloproteases ('zincins'), catalytic domain"/>
    <property type="match status" value="1"/>
</dbReference>
<reference evidence="12 13" key="1">
    <citation type="journal article" date="2024" name="Nat. Commun.">
        <title>Phylogenomics reveals the evolutionary origins of lichenization in chlorophyte algae.</title>
        <authorList>
            <person name="Puginier C."/>
            <person name="Libourel C."/>
            <person name="Otte J."/>
            <person name="Skaloud P."/>
            <person name="Haon M."/>
            <person name="Grisel S."/>
            <person name="Petersen M."/>
            <person name="Berrin J.G."/>
            <person name="Delaux P.M."/>
            <person name="Dal Grande F."/>
            <person name="Keller J."/>
        </authorList>
    </citation>
    <scope>NUCLEOTIDE SEQUENCE [LARGE SCALE GENOMIC DNA]</scope>
    <source>
        <strain evidence="12 13">SAG 2145</strain>
    </source>
</reference>
<dbReference type="Pfam" id="PF17432">
    <property type="entry name" value="DUF3458_C"/>
    <property type="match status" value="1"/>
</dbReference>
<dbReference type="SUPFAM" id="SSF63737">
    <property type="entry name" value="Leukotriene A4 hydrolase N-terminal domain"/>
    <property type="match status" value="1"/>
</dbReference>
<evidence type="ECO:0000313" key="13">
    <source>
        <dbReference type="Proteomes" id="UP001438707"/>
    </source>
</evidence>
<name>A0AAW1SGE0_9CHLO</name>